<reference evidence="1 2" key="1">
    <citation type="submission" date="2011-10" db="EMBL/GenBank/DDBJ databases">
        <authorList>
            <person name="Genoscope - CEA"/>
        </authorList>
    </citation>
    <scope>NUCLEOTIDE SEQUENCE [LARGE SCALE GENOMIC DNA]</scope>
    <source>
        <strain evidence="1 2">RCC 1105</strain>
    </source>
</reference>
<dbReference type="EMBL" id="FO082266">
    <property type="protein sequence ID" value="CCO19257.1"/>
    <property type="molecule type" value="Genomic_DNA"/>
</dbReference>
<evidence type="ECO:0000313" key="2">
    <source>
        <dbReference type="Proteomes" id="UP000198341"/>
    </source>
</evidence>
<dbReference type="RefSeq" id="XP_007509454.1">
    <property type="nucleotide sequence ID" value="XM_007509392.1"/>
</dbReference>
<name>K8ELY4_9CHLO</name>
<gene>
    <name evidence="1" type="ordered locus">Bathy13g00040</name>
</gene>
<dbReference type="Proteomes" id="UP000198341">
    <property type="component" value="Chromosome 13"/>
</dbReference>
<organism evidence="1 2">
    <name type="scientific">Bathycoccus prasinos</name>
    <dbReference type="NCBI Taxonomy" id="41875"/>
    <lineage>
        <taxon>Eukaryota</taxon>
        <taxon>Viridiplantae</taxon>
        <taxon>Chlorophyta</taxon>
        <taxon>Mamiellophyceae</taxon>
        <taxon>Mamiellales</taxon>
        <taxon>Bathycoccaceae</taxon>
        <taxon>Bathycoccus</taxon>
    </lineage>
</organism>
<accession>K8ELY4</accession>
<keyword evidence="2" id="KW-1185">Reference proteome</keyword>
<dbReference type="GeneID" id="19012299"/>
<sequence>MLKDTENDDFEPSDITDSLGGFTLNIIARDSAKLPKVIIKTDSNEGCVDSFTNAKPGMLTLRAPMDASVITPLTTVAIEIASVYLITVERAAELILESIGLAEESIDSDLIFKIDPFQKLVIDGDDSIATVAYASVNVANAISMISSLLYGAGTSSKAEAEAATLLAFAKRIGDTNLVLRKKRRILLKKYTKRLNVSDSSDISSIISSAVSVVSRTSPDVRVDTAAKNAVAQASASASSYLLSTNTTSESYSGEAISKICAAAVKVLQDPELLEAIFDLGRDAETMEESTLIRDLQSSATMSAKYETAKASVSVVIPQYPSPPSPPPHPPPPLTIPMTLTSSDAVAPPFPKWTIWWLSCLTLTIALAAS</sequence>
<protein>
    <submittedName>
        <fullName evidence="1">Uncharacterized protein</fullName>
    </submittedName>
</protein>
<evidence type="ECO:0000313" key="1">
    <source>
        <dbReference type="EMBL" id="CCO19257.1"/>
    </source>
</evidence>
<dbReference type="AlphaFoldDB" id="K8ELY4"/>
<proteinExistence type="predicted"/>
<dbReference type="KEGG" id="bpg:Bathy13g00040"/>